<protein>
    <submittedName>
        <fullName evidence="2">Uncharacterized protein</fullName>
    </submittedName>
</protein>
<reference evidence="3" key="2">
    <citation type="submission" date="2015-05" db="EMBL/GenBank/DDBJ databases">
        <title>Complete genome sequence of Corynebacterium mustelae DSM 45274, isolated from various tissues of a male ferret with lethal sepsis.</title>
        <authorList>
            <person name="Ruckert C."/>
            <person name="Albersmeier A."/>
            <person name="Winkler A."/>
            <person name="Tauch A."/>
        </authorList>
    </citation>
    <scope>NUCLEOTIDE SEQUENCE [LARGE SCALE GENOMIC DNA]</scope>
    <source>
        <strain evidence="3">DSM 45274</strain>
    </source>
</reference>
<feature type="chain" id="PRO_5002554969" evidence="1">
    <location>
        <begin position="29"/>
        <end position="185"/>
    </location>
</feature>
<feature type="signal peptide" evidence="1">
    <location>
        <begin position="1"/>
        <end position="28"/>
    </location>
</feature>
<dbReference type="Proteomes" id="UP000035199">
    <property type="component" value="Chromosome"/>
</dbReference>
<keyword evidence="1" id="KW-0732">Signal</keyword>
<name>A0A0G3H5S3_9CORY</name>
<keyword evidence="3" id="KW-1185">Reference proteome</keyword>
<sequence>MRAELSKRLVAASMVAILPMANISLANAQPVTYETQDSAQQLSAVEFENATQEEQVEALAELLKEMDEAGSEAEVQQLFVERFGQDNLEDAAAQLGTNTSEVFRESDEVVEEGFGEFLQCIKGKATNDIKKALDVNVVAAFIGQKDYAKAAWAIVKHLAKQGIKRNAFAIAGMLAWWAWQCRHNW</sequence>
<dbReference type="RefSeq" id="WP_047263053.1">
    <property type="nucleotide sequence ID" value="NZ_CP011542.1"/>
</dbReference>
<proteinExistence type="predicted"/>
<dbReference type="KEGG" id="cmv:CMUST_14375"/>
<gene>
    <name evidence="2" type="ORF">CMUST_14375</name>
</gene>
<accession>A0A0G3H5S3</accession>
<evidence type="ECO:0000313" key="3">
    <source>
        <dbReference type="Proteomes" id="UP000035199"/>
    </source>
</evidence>
<evidence type="ECO:0000256" key="1">
    <source>
        <dbReference type="SAM" id="SignalP"/>
    </source>
</evidence>
<dbReference type="AlphaFoldDB" id="A0A0G3H5S3"/>
<dbReference type="EMBL" id="CP011542">
    <property type="protein sequence ID" value="AKK07168.1"/>
    <property type="molecule type" value="Genomic_DNA"/>
</dbReference>
<evidence type="ECO:0000313" key="2">
    <source>
        <dbReference type="EMBL" id="AKK07168.1"/>
    </source>
</evidence>
<organism evidence="2 3">
    <name type="scientific">Corynebacterium mustelae</name>
    <dbReference type="NCBI Taxonomy" id="571915"/>
    <lineage>
        <taxon>Bacteria</taxon>
        <taxon>Bacillati</taxon>
        <taxon>Actinomycetota</taxon>
        <taxon>Actinomycetes</taxon>
        <taxon>Mycobacteriales</taxon>
        <taxon>Corynebacteriaceae</taxon>
        <taxon>Corynebacterium</taxon>
    </lineage>
</organism>
<dbReference type="PATRIC" id="fig|571915.4.peg.3087"/>
<reference evidence="2 3" key="1">
    <citation type="journal article" date="2015" name="Genome Announc.">
        <title>Complete Genome Sequence of the Type Strain Corynebacterium mustelae DSM 45274, Isolated from Various Tissues of a Male Ferret with Lethal Sepsis.</title>
        <authorList>
            <person name="Ruckert C."/>
            <person name="Eimer J."/>
            <person name="Winkler A."/>
            <person name="Tauch A."/>
        </authorList>
    </citation>
    <scope>NUCLEOTIDE SEQUENCE [LARGE SCALE GENOMIC DNA]</scope>
    <source>
        <strain evidence="2 3">DSM 45274</strain>
    </source>
</reference>
<dbReference type="OrthoDB" id="4412868at2"/>